<dbReference type="HOGENOM" id="CLU_1690017_0_0_1"/>
<protein>
    <recommendedName>
        <fullName evidence="3">UBC core domain-containing protein</fullName>
    </recommendedName>
</protein>
<evidence type="ECO:0000256" key="1">
    <source>
        <dbReference type="ARBA" id="ARBA00022679"/>
    </source>
</evidence>
<dbReference type="KEGG" id="ehx:EMIHUDRAFT_225985"/>
<keyword evidence="5" id="KW-1185">Reference proteome</keyword>
<sequence>MVRFNPNLYSDGKVCLSLLGTWHGEGWTPPSASSSGSTLLQVLVSIQSIIMVPTPRASENTPAGEQRSREYNEDLRLQTMRYAMRDMIKCPPAGFEAAAAAHFRRVNESVNSLISPFIHQAAVAAHFRRAYNELRAVLDALPEAGEPAAASASTSE</sequence>
<dbReference type="PaxDb" id="2903-EOD37011"/>
<dbReference type="PANTHER" id="PTHR46116:SF39">
    <property type="entry name" value="BACULOVIRAL IAP REPEAT-CONTAINING PROTEIN 6"/>
    <property type="match status" value="1"/>
</dbReference>
<organism evidence="4 5">
    <name type="scientific">Emiliania huxleyi (strain CCMP1516)</name>
    <dbReference type="NCBI Taxonomy" id="280463"/>
    <lineage>
        <taxon>Eukaryota</taxon>
        <taxon>Haptista</taxon>
        <taxon>Haptophyta</taxon>
        <taxon>Prymnesiophyceae</taxon>
        <taxon>Isochrysidales</taxon>
        <taxon>Noelaerhabdaceae</taxon>
        <taxon>Emiliania</taxon>
    </lineage>
</organism>
<dbReference type="PANTHER" id="PTHR46116">
    <property type="entry name" value="(E3-INDEPENDENT) E2 UBIQUITIN-CONJUGATING ENZYME"/>
    <property type="match status" value="1"/>
</dbReference>
<dbReference type="EnsemblProtists" id="EOD37011">
    <property type="protein sequence ID" value="EOD37011"/>
    <property type="gene ID" value="EMIHUDRAFT_225985"/>
</dbReference>
<dbReference type="AlphaFoldDB" id="A0A0D3KMM6"/>
<dbReference type="SUPFAM" id="SSF54495">
    <property type="entry name" value="UBC-like"/>
    <property type="match status" value="1"/>
</dbReference>
<dbReference type="eggNOG" id="KOG0895">
    <property type="taxonomic scope" value="Eukaryota"/>
</dbReference>
<dbReference type="STRING" id="2903.R1FN42"/>
<evidence type="ECO:0000313" key="4">
    <source>
        <dbReference type="EnsemblProtists" id="EOD37011"/>
    </source>
</evidence>
<dbReference type="RefSeq" id="XP_005789440.1">
    <property type="nucleotide sequence ID" value="XM_005789383.1"/>
</dbReference>
<feature type="domain" description="UBC core" evidence="3">
    <location>
        <begin position="1"/>
        <end position="92"/>
    </location>
</feature>
<dbReference type="InterPro" id="IPR016135">
    <property type="entry name" value="UBQ-conjugating_enzyme/RWD"/>
</dbReference>
<name>A0A0D3KMM6_EMIH1</name>
<proteinExistence type="predicted"/>
<dbReference type="Proteomes" id="UP000013827">
    <property type="component" value="Unassembled WGS sequence"/>
</dbReference>
<keyword evidence="2" id="KW-0833">Ubl conjugation pathway</keyword>
<evidence type="ECO:0000259" key="3">
    <source>
        <dbReference type="PROSITE" id="PS50127"/>
    </source>
</evidence>
<dbReference type="PROSITE" id="PS50127">
    <property type="entry name" value="UBC_2"/>
    <property type="match status" value="1"/>
</dbReference>
<dbReference type="Gene3D" id="3.10.110.10">
    <property type="entry name" value="Ubiquitin Conjugating Enzyme"/>
    <property type="match status" value="1"/>
</dbReference>
<reference evidence="4" key="2">
    <citation type="submission" date="2024-10" db="UniProtKB">
        <authorList>
            <consortium name="EnsemblProtists"/>
        </authorList>
    </citation>
    <scope>IDENTIFICATION</scope>
</reference>
<dbReference type="InterPro" id="IPR000608">
    <property type="entry name" value="UBC"/>
</dbReference>
<keyword evidence="1" id="KW-0808">Transferase</keyword>
<dbReference type="GeneID" id="17282280"/>
<reference evidence="5" key="1">
    <citation type="journal article" date="2013" name="Nature">
        <title>Pan genome of the phytoplankton Emiliania underpins its global distribution.</title>
        <authorList>
            <person name="Read B.A."/>
            <person name="Kegel J."/>
            <person name="Klute M.J."/>
            <person name="Kuo A."/>
            <person name="Lefebvre S.C."/>
            <person name="Maumus F."/>
            <person name="Mayer C."/>
            <person name="Miller J."/>
            <person name="Monier A."/>
            <person name="Salamov A."/>
            <person name="Young J."/>
            <person name="Aguilar M."/>
            <person name="Claverie J.M."/>
            <person name="Frickenhaus S."/>
            <person name="Gonzalez K."/>
            <person name="Herman E.K."/>
            <person name="Lin Y.C."/>
            <person name="Napier J."/>
            <person name="Ogata H."/>
            <person name="Sarno A.F."/>
            <person name="Shmutz J."/>
            <person name="Schroeder D."/>
            <person name="de Vargas C."/>
            <person name="Verret F."/>
            <person name="von Dassow P."/>
            <person name="Valentin K."/>
            <person name="Van de Peer Y."/>
            <person name="Wheeler G."/>
            <person name="Dacks J.B."/>
            <person name="Delwiche C.F."/>
            <person name="Dyhrman S.T."/>
            <person name="Glockner G."/>
            <person name="John U."/>
            <person name="Richards T."/>
            <person name="Worden A.Z."/>
            <person name="Zhang X."/>
            <person name="Grigoriev I.V."/>
            <person name="Allen A.E."/>
            <person name="Bidle K."/>
            <person name="Borodovsky M."/>
            <person name="Bowler C."/>
            <person name="Brownlee C."/>
            <person name="Cock J.M."/>
            <person name="Elias M."/>
            <person name="Gladyshev V.N."/>
            <person name="Groth M."/>
            <person name="Guda C."/>
            <person name="Hadaegh A."/>
            <person name="Iglesias-Rodriguez M.D."/>
            <person name="Jenkins J."/>
            <person name="Jones B.M."/>
            <person name="Lawson T."/>
            <person name="Leese F."/>
            <person name="Lindquist E."/>
            <person name="Lobanov A."/>
            <person name="Lomsadze A."/>
            <person name="Malik S.B."/>
            <person name="Marsh M.E."/>
            <person name="Mackinder L."/>
            <person name="Mock T."/>
            <person name="Mueller-Roeber B."/>
            <person name="Pagarete A."/>
            <person name="Parker M."/>
            <person name="Probert I."/>
            <person name="Quesneville H."/>
            <person name="Raines C."/>
            <person name="Rensing S.A."/>
            <person name="Riano-Pachon D.M."/>
            <person name="Richier S."/>
            <person name="Rokitta S."/>
            <person name="Shiraiwa Y."/>
            <person name="Soanes D.M."/>
            <person name="van der Giezen M."/>
            <person name="Wahlund T.M."/>
            <person name="Williams B."/>
            <person name="Wilson W."/>
            <person name="Wolfe G."/>
            <person name="Wurch L.L."/>
        </authorList>
    </citation>
    <scope>NUCLEOTIDE SEQUENCE</scope>
</reference>
<dbReference type="GO" id="GO:0016740">
    <property type="term" value="F:transferase activity"/>
    <property type="evidence" value="ECO:0007669"/>
    <property type="project" value="UniProtKB-KW"/>
</dbReference>
<dbReference type="Pfam" id="PF00179">
    <property type="entry name" value="UQ_con"/>
    <property type="match status" value="1"/>
</dbReference>
<evidence type="ECO:0000256" key="2">
    <source>
        <dbReference type="ARBA" id="ARBA00022786"/>
    </source>
</evidence>
<accession>A0A0D3KMM6</accession>
<evidence type="ECO:0000313" key="5">
    <source>
        <dbReference type="Proteomes" id="UP000013827"/>
    </source>
</evidence>